<keyword evidence="9" id="KW-1185">Reference proteome</keyword>
<keyword evidence="5 6" id="KW-0472">Membrane</keyword>
<evidence type="ECO:0000256" key="5">
    <source>
        <dbReference type="ARBA" id="ARBA00023136"/>
    </source>
</evidence>
<feature type="transmembrane region" description="Helical" evidence="6">
    <location>
        <begin position="345"/>
        <end position="373"/>
    </location>
</feature>
<reference evidence="8 9" key="1">
    <citation type="submission" date="2021-01" db="EMBL/GenBank/DDBJ databases">
        <title>Genomic Encyclopedia of Type Strains, Phase IV (KMG-IV): sequencing the most valuable type-strain genomes for metagenomic binning, comparative biology and taxonomic classification.</title>
        <authorList>
            <person name="Goeker M."/>
        </authorList>
    </citation>
    <scope>NUCLEOTIDE SEQUENCE [LARGE SCALE GENOMIC DNA]</scope>
    <source>
        <strain evidence="8 9">DSM 25540</strain>
    </source>
</reference>
<feature type="transmembrane region" description="Helical" evidence="6">
    <location>
        <begin position="247"/>
        <end position="263"/>
    </location>
</feature>
<evidence type="ECO:0000256" key="1">
    <source>
        <dbReference type="ARBA" id="ARBA00004651"/>
    </source>
</evidence>
<dbReference type="EMBL" id="JAFBEC010000009">
    <property type="protein sequence ID" value="MBM7634169.1"/>
    <property type="molecule type" value="Genomic_DNA"/>
</dbReference>
<evidence type="ECO:0000256" key="2">
    <source>
        <dbReference type="ARBA" id="ARBA00022475"/>
    </source>
</evidence>
<evidence type="ECO:0000256" key="3">
    <source>
        <dbReference type="ARBA" id="ARBA00022692"/>
    </source>
</evidence>
<evidence type="ECO:0000313" key="8">
    <source>
        <dbReference type="EMBL" id="MBM7634169.1"/>
    </source>
</evidence>
<feature type="transmembrane region" description="Helical" evidence="6">
    <location>
        <begin position="385"/>
        <end position="405"/>
    </location>
</feature>
<dbReference type="PANTHER" id="PTHR43478">
    <property type="entry name" value="NA+/H+ ANTIPORTER-RELATED"/>
    <property type="match status" value="1"/>
</dbReference>
<keyword evidence="4 6" id="KW-1133">Transmembrane helix</keyword>
<feature type="transmembrane region" description="Helical" evidence="6">
    <location>
        <begin position="143"/>
        <end position="169"/>
    </location>
</feature>
<feature type="transmembrane region" description="Helical" evidence="6">
    <location>
        <begin position="103"/>
        <end position="122"/>
    </location>
</feature>
<dbReference type="RefSeq" id="WP_204698929.1">
    <property type="nucleotide sequence ID" value="NZ_JAFBEC010000009.1"/>
</dbReference>
<dbReference type="PANTHER" id="PTHR43478:SF1">
    <property type="entry name" value="NA+_H+ ANTIPORTER NHAC-LIKE C-TERMINAL DOMAIN-CONTAINING PROTEIN"/>
    <property type="match status" value="1"/>
</dbReference>
<evidence type="ECO:0000259" key="7">
    <source>
        <dbReference type="Pfam" id="PF03553"/>
    </source>
</evidence>
<feature type="transmembrane region" description="Helical" evidence="6">
    <location>
        <begin position="300"/>
        <end position="318"/>
    </location>
</feature>
<keyword evidence="2" id="KW-1003">Cell membrane</keyword>
<feature type="transmembrane region" description="Helical" evidence="6">
    <location>
        <begin position="269"/>
        <end position="288"/>
    </location>
</feature>
<gene>
    <name evidence="8" type="ORF">JOD17_003269</name>
</gene>
<feature type="transmembrane region" description="Helical" evidence="6">
    <location>
        <begin position="5"/>
        <end position="21"/>
    </location>
</feature>
<protein>
    <submittedName>
        <fullName evidence="8">Na+/H+ antiporter NhaC</fullName>
    </submittedName>
</protein>
<feature type="domain" description="Na+/H+ antiporter NhaC-like C-terminal" evidence="7">
    <location>
        <begin position="153"/>
        <end position="444"/>
    </location>
</feature>
<evidence type="ECO:0000256" key="6">
    <source>
        <dbReference type="SAM" id="Phobius"/>
    </source>
</evidence>
<feature type="transmembrane region" description="Helical" evidence="6">
    <location>
        <begin position="61"/>
        <end position="78"/>
    </location>
</feature>
<evidence type="ECO:0000256" key="4">
    <source>
        <dbReference type="ARBA" id="ARBA00022989"/>
    </source>
</evidence>
<proteinExistence type="predicted"/>
<evidence type="ECO:0000313" key="9">
    <source>
        <dbReference type="Proteomes" id="UP000741863"/>
    </source>
</evidence>
<sequence>MEYGIMSVIPILILIVGIIVTKRLQEMLILSVFVSALLLYGTGFFTGFIELLYMAMASDTFQFLVLIIFGFGAMIAIFEKSGSLLGFGSTLARFATTPKKSLLTTWFLGLIIFIDDYLNALAVSSSMRSITDKKLVPREHLAYTVNATGACICVLVPFTSWSAFAVGVVNDYNLGFLDYVAAIPFMFYPLAAVIIALLLAVGLLPKVGLMKKAYERVEQGGPTMPEEKGSAIVKATINTDVKKSSPLNFIIPIIVLVIVMMYFDNDLIHGIIAALVVQAIMYISQRIMTPTQFMTNFGEGLTTMTTLAFIILLALALGEGNRELGLSEYMIEVFTVFISPQLLPLIAFLACGFIAFITGNFWALIVLVAPIFMPLSFEMGVNPSLMIAAIMSGVALGSQACFYSDAIFMTSAGTGVSPVLQVRTIMPYVVLGVIIATLLFLGAGFIF</sequence>
<feature type="transmembrane region" description="Helical" evidence="6">
    <location>
        <begin position="181"/>
        <end position="204"/>
    </location>
</feature>
<comment type="subcellular location">
    <subcellularLocation>
        <location evidence="1">Cell membrane</location>
        <topology evidence="1">Multi-pass membrane protein</topology>
    </subcellularLocation>
</comment>
<keyword evidence="3 6" id="KW-0812">Transmembrane</keyword>
<dbReference type="Pfam" id="PF03553">
    <property type="entry name" value="Na_H_antiporter"/>
    <property type="match status" value="1"/>
</dbReference>
<name>A0ABS2PFR4_9BACL</name>
<feature type="transmembrane region" description="Helical" evidence="6">
    <location>
        <begin position="27"/>
        <end position="49"/>
    </location>
</feature>
<dbReference type="InterPro" id="IPR018461">
    <property type="entry name" value="Na/H_Antiport_NhaC-like_C"/>
</dbReference>
<organism evidence="8 9">
    <name type="scientific">Geomicrobium sediminis</name>
    <dbReference type="NCBI Taxonomy" id="1347788"/>
    <lineage>
        <taxon>Bacteria</taxon>
        <taxon>Bacillati</taxon>
        <taxon>Bacillota</taxon>
        <taxon>Bacilli</taxon>
        <taxon>Bacillales</taxon>
        <taxon>Geomicrobium</taxon>
    </lineage>
</organism>
<feature type="transmembrane region" description="Helical" evidence="6">
    <location>
        <begin position="425"/>
        <end position="446"/>
    </location>
</feature>
<dbReference type="Proteomes" id="UP000741863">
    <property type="component" value="Unassembled WGS sequence"/>
</dbReference>
<accession>A0ABS2PFR4</accession>
<comment type="caution">
    <text evidence="8">The sequence shown here is derived from an EMBL/GenBank/DDBJ whole genome shotgun (WGS) entry which is preliminary data.</text>
</comment>